<keyword evidence="2" id="KW-1185">Reference proteome</keyword>
<dbReference type="PANTHER" id="PTHR20908">
    <property type="entry name" value="LD15586P"/>
    <property type="match status" value="1"/>
</dbReference>
<organism evidence="1 2">
    <name type="scientific">Stegodyphus mimosarum</name>
    <name type="common">African social velvet spider</name>
    <dbReference type="NCBI Taxonomy" id="407821"/>
    <lineage>
        <taxon>Eukaryota</taxon>
        <taxon>Metazoa</taxon>
        <taxon>Ecdysozoa</taxon>
        <taxon>Arthropoda</taxon>
        <taxon>Chelicerata</taxon>
        <taxon>Arachnida</taxon>
        <taxon>Araneae</taxon>
        <taxon>Araneomorphae</taxon>
        <taxon>Entelegynae</taxon>
        <taxon>Eresoidea</taxon>
        <taxon>Eresidae</taxon>
        <taxon>Stegodyphus</taxon>
    </lineage>
</organism>
<evidence type="ECO:0000313" key="1">
    <source>
        <dbReference type="EMBL" id="KFM82367.1"/>
    </source>
</evidence>
<feature type="non-terminal residue" evidence="1">
    <location>
        <position position="303"/>
    </location>
</feature>
<gene>
    <name evidence="1" type="ORF">X975_09918</name>
</gene>
<sequence length="303" mass="34640">MSHFLRQYHIVSSLKSNTDKDVYPFYKIISPLMSLQPAVRKLHTQNVGRNLHLNTVEEDDKSKKPLAVILSWMLAKESHIAKYRSIYLKRGFDVLTVDINPKDMLFPVSGCQVTATNILDYLISHEKYNKVVMHAFSVGGYLMGEMFVKMRDNVEKYKGLNSRIAGIILDSAVDVEGIPTGFPRAISNNPITVKVLEWYVSSHLALMYNVATKHYLRSSKNFHNTPLRCPALFFVSEADKIGNPPANQLVIENWQVRGIDAKMKCWKDSKHVSHFYKHEDEYVAEIDQFLGKIGLSFKESSKI</sequence>
<name>A0A087UYC8_STEMI</name>
<evidence type="ECO:0000313" key="2">
    <source>
        <dbReference type="Proteomes" id="UP000054359"/>
    </source>
</evidence>
<dbReference type="AlphaFoldDB" id="A0A087UYC8"/>
<proteinExistence type="predicted"/>
<dbReference type="OrthoDB" id="77878at2759"/>
<dbReference type="SUPFAM" id="SSF53474">
    <property type="entry name" value="alpha/beta-Hydrolases"/>
    <property type="match status" value="1"/>
</dbReference>
<dbReference type="InterPro" id="IPR008547">
    <property type="entry name" value="DUF829_TMEM53"/>
</dbReference>
<dbReference type="Proteomes" id="UP000054359">
    <property type="component" value="Unassembled WGS sequence"/>
</dbReference>
<dbReference type="Gene3D" id="3.40.50.1820">
    <property type="entry name" value="alpha/beta hydrolase"/>
    <property type="match status" value="1"/>
</dbReference>
<dbReference type="OMA" id="YLEYHMK"/>
<dbReference type="STRING" id="407821.A0A087UYC8"/>
<keyword evidence="1" id="KW-0472">Membrane</keyword>
<reference evidence="1 2" key="1">
    <citation type="submission" date="2013-11" db="EMBL/GenBank/DDBJ databases">
        <title>Genome sequencing of Stegodyphus mimosarum.</title>
        <authorList>
            <person name="Bechsgaard J."/>
        </authorList>
    </citation>
    <scope>NUCLEOTIDE SEQUENCE [LARGE SCALE GENOMIC DNA]</scope>
</reference>
<accession>A0A087UYC8</accession>
<dbReference type="GO" id="GO:0017171">
    <property type="term" value="F:serine hydrolase activity"/>
    <property type="evidence" value="ECO:0007669"/>
    <property type="project" value="TreeGrafter"/>
</dbReference>
<dbReference type="InterPro" id="IPR029058">
    <property type="entry name" value="AB_hydrolase_fold"/>
</dbReference>
<dbReference type="PANTHER" id="PTHR20908:SF1">
    <property type="entry name" value="LD15586P"/>
    <property type="match status" value="1"/>
</dbReference>
<protein>
    <submittedName>
        <fullName evidence="1">Transmembrane protein 53</fullName>
    </submittedName>
</protein>
<dbReference type="Pfam" id="PF05705">
    <property type="entry name" value="DUF829"/>
    <property type="match status" value="1"/>
</dbReference>
<dbReference type="EMBL" id="KK122270">
    <property type="protein sequence ID" value="KFM82367.1"/>
    <property type="molecule type" value="Genomic_DNA"/>
</dbReference>
<keyword evidence="1" id="KW-0812">Transmembrane</keyword>